<protein>
    <recommendedName>
        <fullName evidence="1">Stage 0 sporulation protein A homolog</fullName>
    </recommendedName>
</protein>
<evidence type="ECO:0000259" key="11">
    <source>
        <dbReference type="PROSITE" id="PS51755"/>
    </source>
</evidence>
<dbReference type="PROSITE" id="PS50110">
    <property type="entry name" value="RESPONSE_REGULATORY"/>
    <property type="match status" value="1"/>
</dbReference>
<evidence type="ECO:0000256" key="1">
    <source>
        <dbReference type="ARBA" id="ARBA00018672"/>
    </source>
</evidence>
<evidence type="ECO:0000256" key="7">
    <source>
        <dbReference type="ARBA" id="ARBA00024867"/>
    </source>
</evidence>
<dbReference type="GO" id="GO:0032993">
    <property type="term" value="C:protein-DNA complex"/>
    <property type="evidence" value="ECO:0007669"/>
    <property type="project" value="TreeGrafter"/>
</dbReference>
<feature type="modified residue" description="4-aspartylphosphate" evidence="8">
    <location>
        <position position="54"/>
    </location>
</feature>
<dbReference type="RefSeq" id="WP_080023758.1">
    <property type="nucleotide sequence ID" value="NZ_LTAY01000069.1"/>
</dbReference>
<keyword evidence="6" id="KW-0804">Transcription</keyword>
<dbReference type="EMBL" id="LTAY01000069">
    <property type="protein sequence ID" value="OPX46841.1"/>
    <property type="molecule type" value="Genomic_DNA"/>
</dbReference>
<feature type="domain" description="Response regulatory" evidence="10">
    <location>
        <begin position="5"/>
        <end position="118"/>
    </location>
</feature>
<dbReference type="Gene3D" id="1.10.10.10">
    <property type="entry name" value="Winged helix-like DNA-binding domain superfamily/Winged helix DNA-binding domain"/>
    <property type="match status" value="1"/>
</dbReference>
<gene>
    <name evidence="12" type="primary">regX3_1</name>
    <name evidence="12" type="ORF">CLTHE_24940</name>
</gene>
<dbReference type="AlphaFoldDB" id="A0A1V4SU75"/>
<evidence type="ECO:0000256" key="9">
    <source>
        <dbReference type="PROSITE-ProRule" id="PRU01091"/>
    </source>
</evidence>
<reference evidence="12 13" key="1">
    <citation type="submission" date="2016-02" db="EMBL/GenBank/DDBJ databases">
        <title>Genome sequence of Clostridium thermobutyricum DSM 4928.</title>
        <authorList>
            <person name="Poehlein A."/>
            <person name="Daniel R."/>
        </authorList>
    </citation>
    <scope>NUCLEOTIDE SEQUENCE [LARGE SCALE GENOMIC DNA]</scope>
    <source>
        <strain evidence="12 13">DSM 4928</strain>
    </source>
</reference>
<evidence type="ECO:0000256" key="4">
    <source>
        <dbReference type="ARBA" id="ARBA00023015"/>
    </source>
</evidence>
<dbReference type="SUPFAM" id="SSF52172">
    <property type="entry name" value="CheY-like"/>
    <property type="match status" value="1"/>
</dbReference>
<dbReference type="GO" id="GO:0000976">
    <property type="term" value="F:transcription cis-regulatory region binding"/>
    <property type="evidence" value="ECO:0007669"/>
    <property type="project" value="TreeGrafter"/>
</dbReference>
<dbReference type="SUPFAM" id="SSF46894">
    <property type="entry name" value="C-terminal effector domain of the bipartite response regulators"/>
    <property type="match status" value="1"/>
</dbReference>
<dbReference type="PANTHER" id="PTHR48111">
    <property type="entry name" value="REGULATOR OF RPOS"/>
    <property type="match status" value="1"/>
</dbReference>
<dbReference type="Pfam" id="PF00072">
    <property type="entry name" value="Response_reg"/>
    <property type="match status" value="1"/>
</dbReference>
<dbReference type="Pfam" id="PF00486">
    <property type="entry name" value="Trans_reg_C"/>
    <property type="match status" value="1"/>
</dbReference>
<keyword evidence="3" id="KW-0902">Two-component regulatory system</keyword>
<feature type="DNA-binding region" description="OmpR/PhoB-type" evidence="9">
    <location>
        <begin position="133"/>
        <end position="231"/>
    </location>
</feature>
<dbReference type="FunFam" id="1.10.10.10:FF:000018">
    <property type="entry name" value="DNA-binding response regulator ResD"/>
    <property type="match status" value="1"/>
</dbReference>
<dbReference type="InterPro" id="IPR016032">
    <property type="entry name" value="Sig_transdc_resp-reg_C-effctor"/>
</dbReference>
<dbReference type="FunFam" id="3.40.50.2300:FF:000001">
    <property type="entry name" value="DNA-binding response regulator PhoB"/>
    <property type="match status" value="1"/>
</dbReference>
<keyword evidence="2 8" id="KW-0597">Phosphoprotein</keyword>
<sequence length="231" mass="26759">MGKDTILVVDDDKEIVQSIEIYLESENMNILKAYDGIGCLNIFNKEKIDMVIIDVMMPNLDGIRTVKKIRENSNIPIIFLSAKSEEMDKILGLNIGADDYMTKPFSILELVARIKSNMRRYKTLLGKEIKTEKEVLEVRGLELNIFSKELKLNGENIKITPIEFKILKLLMSNLNRVFSSDEIYERVWNESCINSDTVMVHIRRIREKIEVNPKNPIYLKVVWGSGYKIEK</sequence>
<feature type="domain" description="OmpR/PhoB-type" evidence="11">
    <location>
        <begin position="133"/>
        <end position="231"/>
    </location>
</feature>
<comment type="function">
    <text evidence="7">May play the central regulatory role in sporulation. It may be an element of the effector pathway responsible for the activation of sporulation genes in response to nutritional stress. Spo0A may act in concert with spo0H (a sigma factor) to control the expression of some genes that are critical to the sporulation process.</text>
</comment>
<dbReference type="GO" id="GO:0000156">
    <property type="term" value="F:phosphorelay response regulator activity"/>
    <property type="evidence" value="ECO:0007669"/>
    <property type="project" value="TreeGrafter"/>
</dbReference>
<evidence type="ECO:0000256" key="6">
    <source>
        <dbReference type="ARBA" id="ARBA00023163"/>
    </source>
</evidence>
<name>A0A1V4SU75_9CLOT</name>
<dbReference type="OrthoDB" id="9790442at2"/>
<dbReference type="Gene3D" id="3.40.50.2300">
    <property type="match status" value="1"/>
</dbReference>
<dbReference type="Proteomes" id="UP000191448">
    <property type="component" value="Unassembled WGS sequence"/>
</dbReference>
<dbReference type="PANTHER" id="PTHR48111:SF2">
    <property type="entry name" value="RESPONSE REGULATOR SAER"/>
    <property type="match status" value="1"/>
</dbReference>
<dbReference type="Gene3D" id="6.10.250.690">
    <property type="match status" value="1"/>
</dbReference>
<dbReference type="GO" id="GO:0005829">
    <property type="term" value="C:cytosol"/>
    <property type="evidence" value="ECO:0007669"/>
    <property type="project" value="TreeGrafter"/>
</dbReference>
<comment type="caution">
    <text evidence="12">The sequence shown here is derived from an EMBL/GenBank/DDBJ whole genome shotgun (WGS) entry which is preliminary data.</text>
</comment>
<keyword evidence="4" id="KW-0805">Transcription regulation</keyword>
<dbReference type="SMART" id="SM00448">
    <property type="entry name" value="REC"/>
    <property type="match status" value="1"/>
</dbReference>
<dbReference type="InterPro" id="IPR001789">
    <property type="entry name" value="Sig_transdc_resp-reg_receiver"/>
</dbReference>
<evidence type="ECO:0000313" key="13">
    <source>
        <dbReference type="Proteomes" id="UP000191448"/>
    </source>
</evidence>
<dbReference type="CDD" id="cd00383">
    <property type="entry name" value="trans_reg_C"/>
    <property type="match status" value="1"/>
</dbReference>
<proteinExistence type="predicted"/>
<dbReference type="CDD" id="cd17574">
    <property type="entry name" value="REC_OmpR"/>
    <property type="match status" value="1"/>
</dbReference>
<dbReference type="InterPro" id="IPR001867">
    <property type="entry name" value="OmpR/PhoB-type_DNA-bd"/>
</dbReference>
<evidence type="ECO:0000259" key="10">
    <source>
        <dbReference type="PROSITE" id="PS50110"/>
    </source>
</evidence>
<evidence type="ECO:0000256" key="5">
    <source>
        <dbReference type="ARBA" id="ARBA00023125"/>
    </source>
</evidence>
<dbReference type="InterPro" id="IPR036388">
    <property type="entry name" value="WH-like_DNA-bd_sf"/>
</dbReference>
<dbReference type="SMART" id="SM00862">
    <property type="entry name" value="Trans_reg_C"/>
    <property type="match status" value="1"/>
</dbReference>
<evidence type="ECO:0000256" key="2">
    <source>
        <dbReference type="ARBA" id="ARBA00022553"/>
    </source>
</evidence>
<evidence type="ECO:0000256" key="3">
    <source>
        <dbReference type="ARBA" id="ARBA00023012"/>
    </source>
</evidence>
<dbReference type="InterPro" id="IPR011006">
    <property type="entry name" value="CheY-like_superfamily"/>
</dbReference>
<evidence type="ECO:0000313" key="12">
    <source>
        <dbReference type="EMBL" id="OPX46841.1"/>
    </source>
</evidence>
<accession>A0A1V4SU75</accession>
<organism evidence="12 13">
    <name type="scientific">Clostridium thermobutyricum DSM 4928</name>
    <dbReference type="NCBI Taxonomy" id="1121339"/>
    <lineage>
        <taxon>Bacteria</taxon>
        <taxon>Bacillati</taxon>
        <taxon>Bacillota</taxon>
        <taxon>Clostridia</taxon>
        <taxon>Eubacteriales</taxon>
        <taxon>Clostridiaceae</taxon>
        <taxon>Clostridium</taxon>
    </lineage>
</organism>
<evidence type="ECO:0000256" key="8">
    <source>
        <dbReference type="PROSITE-ProRule" id="PRU00169"/>
    </source>
</evidence>
<dbReference type="PROSITE" id="PS51755">
    <property type="entry name" value="OMPR_PHOB"/>
    <property type="match status" value="1"/>
</dbReference>
<dbReference type="GO" id="GO:0006355">
    <property type="term" value="P:regulation of DNA-templated transcription"/>
    <property type="evidence" value="ECO:0007669"/>
    <property type="project" value="InterPro"/>
</dbReference>
<dbReference type="InterPro" id="IPR039420">
    <property type="entry name" value="WalR-like"/>
</dbReference>
<keyword evidence="5 9" id="KW-0238">DNA-binding</keyword>